<evidence type="ECO:0000313" key="11">
    <source>
        <dbReference type="Proteomes" id="UP000552097"/>
    </source>
</evidence>
<accession>A0A7W9M4U2</accession>
<dbReference type="SUPFAM" id="SSF51905">
    <property type="entry name" value="FAD/NAD(P)-binding domain"/>
    <property type="match status" value="1"/>
</dbReference>
<feature type="domain" description="Amine oxidase" evidence="9">
    <location>
        <begin position="87"/>
        <end position="550"/>
    </location>
</feature>
<evidence type="ECO:0000256" key="1">
    <source>
        <dbReference type="ARBA" id="ARBA00001974"/>
    </source>
</evidence>
<evidence type="ECO:0000256" key="4">
    <source>
        <dbReference type="ARBA" id="ARBA00022490"/>
    </source>
</evidence>
<dbReference type="RefSeq" id="WP_184927392.1">
    <property type="nucleotide sequence ID" value="NZ_JACHMO010000001.1"/>
</dbReference>
<dbReference type="AlphaFoldDB" id="A0A7W9M4U2"/>
<name>A0A7W9M4U2_9PSEU</name>
<keyword evidence="6" id="KW-0274">FAD</keyword>
<comment type="caution">
    <text evidence="10">The sequence shown here is derived from an EMBL/GenBank/DDBJ whole genome shotgun (WGS) entry which is preliminary data.</text>
</comment>
<dbReference type="PANTHER" id="PTHR10742:SF405">
    <property type="entry name" value="PEROXISOMAL N(1)-ACETYL-SPERMINE_SPERMIDINE OXIDASE"/>
    <property type="match status" value="1"/>
</dbReference>
<dbReference type="Gene3D" id="1.20.1440.240">
    <property type="match status" value="1"/>
</dbReference>
<comment type="similarity">
    <text evidence="3">Belongs to the flavin monoamine oxidase family.</text>
</comment>
<feature type="compositionally biased region" description="Low complexity" evidence="8">
    <location>
        <begin position="1"/>
        <end position="16"/>
    </location>
</feature>
<dbReference type="Proteomes" id="UP000552097">
    <property type="component" value="Unassembled WGS sequence"/>
</dbReference>
<dbReference type="Pfam" id="PF01593">
    <property type="entry name" value="Amino_oxidase"/>
    <property type="match status" value="1"/>
</dbReference>
<organism evidence="10 11">
    <name type="scientific">Saccharothrix ecbatanensis</name>
    <dbReference type="NCBI Taxonomy" id="1105145"/>
    <lineage>
        <taxon>Bacteria</taxon>
        <taxon>Bacillati</taxon>
        <taxon>Actinomycetota</taxon>
        <taxon>Actinomycetes</taxon>
        <taxon>Pseudonocardiales</taxon>
        <taxon>Pseudonocardiaceae</taxon>
        <taxon>Saccharothrix</taxon>
    </lineage>
</organism>
<evidence type="ECO:0000313" key="10">
    <source>
        <dbReference type="EMBL" id="MBB5807314.1"/>
    </source>
</evidence>
<comment type="cofactor">
    <cofactor evidence="1">
        <name>FAD</name>
        <dbReference type="ChEBI" id="CHEBI:57692"/>
    </cofactor>
</comment>
<dbReference type="InterPro" id="IPR036188">
    <property type="entry name" value="FAD/NAD-bd_sf"/>
</dbReference>
<evidence type="ECO:0000259" key="9">
    <source>
        <dbReference type="Pfam" id="PF01593"/>
    </source>
</evidence>
<dbReference type="PROSITE" id="PS51318">
    <property type="entry name" value="TAT"/>
    <property type="match status" value="1"/>
</dbReference>
<keyword evidence="11" id="KW-1185">Reference proteome</keyword>
<dbReference type="GO" id="GO:0005737">
    <property type="term" value="C:cytoplasm"/>
    <property type="evidence" value="ECO:0007669"/>
    <property type="project" value="UniProtKB-SubCell"/>
</dbReference>
<gene>
    <name evidence="10" type="ORF">F4560_007082</name>
</gene>
<dbReference type="GO" id="GO:0097621">
    <property type="term" value="F:monoamine oxidase activity"/>
    <property type="evidence" value="ECO:0007669"/>
    <property type="project" value="UniProtKB-EC"/>
</dbReference>
<protein>
    <submittedName>
        <fullName evidence="10">Monoamine oxidase</fullName>
        <ecNumber evidence="10">1.4.3.4</ecNumber>
    </submittedName>
</protein>
<dbReference type="InterPro" id="IPR006311">
    <property type="entry name" value="TAT_signal"/>
</dbReference>
<dbReference type="EC" id="1.4.3.4" evidence="10"/>
<keyword evidence="5" id="KW-0285">Flavoprotein</keyword>
<dbReference type="GO" id="GO:0046592">
    <property type="term" value="F:polyamine oxidase activity"/>
    <property type="evidence" value="ECO:0007669"/>
    <property type="project" value="TreeGrafter"/>
</dbReference>
<comment type="subcellular location">
    <subcellularLocation>
        <location evidence="2">Cytoplasm</location>
    </subcellularLocation>
</comment>
<dbReference type="InterPro" id="IPR050281">
    <property type="entry name" value="Flavin_monoamine_oxidase"/>
</dbReference>
<dbReference type="EMBL" id="JACHMO010000001">
    <property type="protein sequence ID" value="MBB5807314.1"/>
    <property type="molecule type" value="Genomic_DNA"/>
</dbReference>
<evidence type="ECO:0000256" key="5">
    <source>
        <dbReference type="ARBA" id="ARBA00022630"/>
    </source>
</evidence>
<keyword evidence="4" id="KW-0963">Cytoplasm</keyword>
<dbReference type="SUPFAM" id="SSF54373">
    <property type="entry name" value="FAD-linked reductases, C-terminal domain"/>
    <property type="match status" value="1"/>
</dbReference>
<evidence type="ECO:0000256" key="8">
    <source>
        <dbReference type="SAM" id="MobiDB-lite"/>
    </source>
</evidence>
<dbReference type="PANTHER" id="PTHR10742">
    <property type="entry name" value="FLAVIN MONOAMINE OXIDASE"/>
    <property type="match status" value="1"/>
</dbReference>
<evidence type="ECO:0000256" key="2">
    <source>
        <dbReference type="ARBA" id="ARBA00004496"/>
    </source>
</evidence>
<evidence type="ECO:0000256" key="3">
    <source>
        <dbReference type="ARBA" id="ARBA00005995"/>
    </source>
</evidence>
<dbReference type="Gene3D" id="3.50.50.60">
    <property type="entry name" value="FAD/NAD(P)-binding domain"/>
    <property type="match status" value="1"/>
</dbReference>
<feature type="region of interest" description="Disordered" evidence="8">
    <location>
        <begin position="1"/>
        <end position="28"/>
    </location>
</feature>
<proteinExistence type="inferred from homology"/>
<keyword evidence="7 10" id="KW-0560">Oxidoreductase</keyword>
<evidence type="ECO:0000256" key="7">
    <source>
        <dbReference type="ARBA" id="ARBA00023002"/>
    </source>
</evidence>
<dbReference type="InterPro" id="IPR002937">
    <property type="entry name" value="Amino_oxidase"/>
</dbReference>
<dbReference type="Gene3D" id="3.90.660.10">
    <property type="match status" value="1"/>
</dbReference>
<evidence type="ECO:0000256" key="6">
    <source>
        <dbReference type="ARBA" id="ARBA00022827"/>
    </source>
</evidence>
<reference evidence="10 11" key="1">
    <citation type="submission" date="2020-08" db="EMBL/GenBank/DDBJ databases">
        <title>Sequencing the genomes of 1000 actinobacteria strains.</title>
        <authorList>
            <person name="Klenk H.-P."/>
        </authorList>
    </citation>
    <scope>NUCLEOTIDE SEQUENCE [LARGE SCALE GENOMIC DNA]</scope>
    <source>
        <strain evidence="10 11">DSM 45486</strain>
    </source>
</reference>
<sequence length="576" mass="63144">MPTTDKPSDDPTPGGTAVTPSPDDVPEVQAGTSRRRFLGALGAVTASSALLQSMTGAAPVEAAPLRRRDTPRKARNGETVLVLGAGIGGLSAARQLLDEGYDVKVLEALDRPGGRNFTARKGTKVVEVLKGGGSTVQECTFDEGLYLNLGPGRIPYHHRRVIEFCTRTGVELEPYVMENCANLWAGGFEDAAQTNRTVANDIRGHLAALLHHAIKKGKLVNELALLDADQQRRLLELLVKFGDLDRGHDYAYTGSTRAGYRKPLDMDIFPEPPPPVPLTELVDAKFWDHQFYNPIDYLWQGTMFQPVGGMDKIVDALVAELPDGVITYNAPVTAIDILDDGVRVTWRQQGQTTSAEVQHVVSNIPVPVLSGMEKSGFSTAYLKAIDYVQFDPSCKVGWQADKRFWENDEYQIYGGISWTNDIINQVWYPSNDYFGDKGTMTGAYNFDADAIKLGDMAPADRLKVARESAARLHPEFADKDIVRPNGLSIAWHHIPYQAGVSAHWNPADPSAAIVYSTLLAPDKGRFYVVGDQVSPLPGWQEGALMSAEYVVGLVTDPERRQPPVVHRVPDSRAMRP</sequence>